<keyword evidence="1" id="KW-0812">Transmembrane</keyword>
<proteinExistence type="predicted"/>
<dbReference type="AlphaFoldDB" id="A0A4P9XWD7"/>
<dbReference type="Proteomes" id="UP000271241">
    <property type="component" value="Unassembled WGS sequence"/>
</dbReference>
<keyword evidence="1" id="KW-0472">Membrane</keyword>
<evidence type="ECO:0000256" key="1">
    <source>
        <dbReference type="SAM" id="Phobius"/>
    </source>
</evidence>
<feature type="transmembrane region" description="Helical" evidence="1">
    <location>
        <begin position="89"/>
        <end position="110"/>
    </location>
</feature>
<organism evidence="2 3">
    <name type="scientific">Thamnocephalis sphaerospora</name>
    <dbReference type="NCBI Taxonomy" id="78915"/>
    <lineage>
        <taxon>Eukaryota</taxon>
        <taxon>Fungi</taxon>
        <taxon>Fungi incertae sedis</taxon>
        <taxon>Zoopagomycota</taxon>
        <taxon>Zoopagomycotina</taxon>
        <taxon>Zoopagomycetes</taxon>
        <taxon>Zoopagales</taxon>
        <taxon>Sigmoideomycetaceae</taxon>
        <taxon>Thamnocephalis</taxon>
    </lineage>
</organism>
<reference evidence="3" key="1">
    <citation type="journal article" date="2018" name="Nat. Microbiol.">
        <title>Leveraging single-cell genomics to expand the fungal tree of life.</title>
        <authorList>
            <person name="Ahrendt S.R."/>
            <person name="Quandt C.A."/>
            <person name="Ciobanu D."/>
            <person name="Clum A."/>
            <person name="Salamov A."/>
            <person name="Andreopoulos B."/>
            <person name="Cheng J.F."/>
            <person name="Woyke T."/>
            <person name="Pelin A."/>
            <person name="Henrissat B."/>
            <person name="Reynolds N.K."/>
            <person name="Benny G.L."/>
            <person name="Smith M.E."/>
            <person name="James T.Y."/>
            <person name="Grigoriev I.V."/>
        </authorList>
    </citation>
    <scope>NUCLEOTIDE SEQUENCE [LARGE SCALE GENOMIC DNA]</scope>
    <source>
        <strain evidence="3">RSA 1356</strain>
    </source>
</reference>
<feature type="transmembrane region" description="Helical" evidence="1">
    <location>
        <begin position="240"/>
        <end position="266"/>
    </location>
</feature>
<accession>A0A4P9XWD7</accession>
<feature type="transmembrane region" description="Helical" evidence="1">
    <location>
        <begin position="154"/>
        <end position="174"/>
    </location>
</feature>
<dbReference type="EMBL" id="KZ992444">
    <property type="protein sequence ID" value="RKP10627.1"/>
    <property type="molecule type" value="Genomic_DNA"/>
</dbReference>
<protein>
    <submittedName>
        <fullName evidence="2">Uncharacterized protein</fullName>
    </submittedName>
</protein>
<gene>
    <name evidence="2" type="ORF">THASP1DRAFT_27595</name>
</gene>
<feature type="transmembrane region" description="Helical" evidence="1">
    <location>
        <begin position="57"/>
        <end position="77"/>
    </location>
</feature>
<feature type="transmembrane region" description="Helical" evidence="1">
    <location>
        <begin position="200"/>
        <end position="219"/>
    </location>
</feature>
<sequence length="272" mass="30232">MYLASRKEIAREIGTLWQRNATRFGGVPLHPSGERSYFEFVADNAGELDARRRWQMVFQQTLIATIVLGLFVSNTASSISMVRARPRALATWCCLLQSVAGIMCAVYVLTTGAPGGPSCREILWVMTACIRINDLCGSTVLLQKAYIARGSSRWLLAFIPVVAVAPIPILYATWSSPAILNSTSGGCVFIYPIYFPWMRFGFHAPINLALTVIFIDVAYRQYQRFGSDAWRKLARDGIQVGLLLLVVNMLCTFAIALEVFGIYSIALTIVEW</sequence>
<keyword evidence="1" id="KW-1133">Transmembrane helix</keyword>
<evidence type="ECO:0000313" key="3">
    <source>
        <dbReference type="Proteomes" id="UP000271241"/>
    </source>
</evidence>
<keyword evidence="3" id="KW-1185">Reference proteome</keyword>
<name>A0A4P9XWD7_9FUNG</name>
<evidence type="ECO:0000313" key="2">
    <source>
        <dbReference type="EMBL" id="RKP10627.1"/>
    </source>
</evidence>